<sequence>MDASLAPLLVTGAFTLIAAIGSSALTLFATSRRERRQAYEASYFRNLEHRRSIIVEFLLIYDQFRRLGAAGHAVREDHETDQSYREYLGNLRRRLGESRTTLDLFCSPHTRPIAERAEQLGREVWLALIGRQPLTDDQLRDHAVTMDSYKQVLLTAFRKDLGEES</sequence>
<comment type="caution">
    <text evidence="2">The sequence shown here is derived from an EMBL/GenBank/DDBJ whole genome shotgun (WGS) entry which is preliminary data.</text>
</comment>
<protein>
    <recommendedName>
        <fullName evidence="4">Secreted protein</fullName>
    </recommendedName>
</protein>
<evidence type="ECO:0000313" key="2">
    <source>
        <dbReference type="EMBL" id="MFC4999350.1"/>
    </source>
</evidence>
<keyword evidence="3" id="KW-1185">Reference proteome</keyword>
<keyword evidence="1" id="KW-1133">Transmembrane helix</keyword>
<organism evidence="2 3">
    <name type="scientific">Dactylosporangium cerinum</name>
    <dbReference type="NCBI Taxonomy" id="1434730"/>
    <lineage>
        <taxon>Bacteria</taxon>
        <taxon>Bacillati</taxon>
        <taxon>Actinomycetota</taxon>
        <taxon>Actinomycetes</taxon>
        <taxon>Micromonosporales</taxon>
        <taxon>Micromonosporaceae</taxon>
        <taxon>Dactylosporangium</taxon>
    </lineage>
</organism>
<reference evidence="3" key="1">
    <citation type="journal article" date="2019" name="Int. J. Syst. Evol. Microbiol.">
        <title>The Global Catalogue of Microorganisms (GCM) 10K type strain sequencing project: providing services to taxonomists for standard genome sequencing and annotation.</title>
        <authorList>
            <consortium name="The Broad Institute Genomics Platform"/>
            <consortium name="The Broad Institute Genome Sequencing Center for Infectious Disease"/>
            <person name="Wu L."/>
            <person name="Ma J."/>
        </authorList>
    </citation>
    <scope>NUCLEOTIDE SEQUENCE [LARGE SCALE GENOMIC DNA]</scope>
    <source>
        <strain evidence="3">CGMCC 4.7152</strain>
    </source>
</reference>
<feature type="transmembrane region" description="Helical" evidence="1">
    <location>
        <begin position="6"/>
        <end position="29"/>
    </location>
</feature>
<proteinExistence type="predicted"/>
<gene>
    <name evidence="2" type="ORF">ACFPIJ_16055</name>
</gene>
<name>A0ABV9VVJ3_9ACTN</name>
<accession>A0ABV9VVJ3</accession>
<keyword evidence="1" id="KW-0812">Transmembrane</keyword>
<dbReference type="EMBL" id="JBHSIU010000018">
    <property type="protein sequence ID" value="MFC4999350.1"/>
    <property type="molecule type" value="Genomic_DNA"/>
</dbReference>
<dbReference type="Proteomes" id="UP001595912">
    <property type="component" value="Unassembled WGS sequence"/>
</dbReference>
<evidence type="ECO:0000256" key="1">
    <source>
        <dbReference type="SAM" id="Phobius"/>
    </source>
</evidence>
<evidence type="ECO:0000313" key="3">
    <source>
        <dbReference type="Proteomes" id="UP001595912"/>
    </source>
</evidence>
<evidence type="ECO:0008006" key="4">
    <source>
        <dbReference type="Google" id="ProtNLM"/>
    </source>
</evidence>
<keyword evidence="1" id="KW-0472">Membrane</keyword>
<dbReference type="RefSeq" id="WP_380115758.1">
    <property type="nucleotide sequence ID" value="NZ_JBHSIU010000018.1"/>
</dbReference>